<organism evidence="1 2">
    <name type="scientific">Flexibacter flexilis DSM 6793</name>
    <dbReference type="NCBI Taxonomy" id="927664"/>
    <lineage>
        <taxon>Bacteria</taxon>
        <taxon>Pseudomonadati</taxon>
        <taxon>Bacteroidota</taxon>
        <taxon>Cytophagia</taxon>
        <taxon>Cytophagales</taxon>
        <taxon>Flexibacteraceae</taxon>
        <taxon>Flexibacter</taxon>
    </lineage>
</organism>
<evidence type="ECO:0000313" key="2">
    <source>
        <dbReference type="Proteomes" id="UP000199514"/>
    </source>
</evidence>
<dbReference type="RefSeq" id="WP_091515504.1">
    <property type="nucleotide sequence ID" value="NZ_FOLE01000011.1"/>
</dbReference>
<gene>
    <name evidence="1" type="ORF">SAMN05421780_11115</name>
</gene>
<protein>
    <submittedName>
        <fullName evidence="1">Uncharacterized protein</fullName>
    </submittedName>
</protein>
<dbReference type="AlphaFoldDB" id="A0A1I1MNZ4"/>
<proteinExistence type="predicted"/>
<accession>A0A1I1MNZ4</accession>
<keyword evidence="2" id="KW-1185">Reference proteome</keyword>
<name>A0A1I1MNZ4_9BACT</name>
<evidence type="ECO:0000313" key="1">
    <source>
        <dbReference type="EMBL" id="SFC86875.1"/>
    </source>
</evidence>
<reference evidence="1 2" key="1">
    <citation type="submission" date="2016-10" db="EMBL/GenBank/DDBJ databases">
        <authorList>
            <person name="de Groot N.N."/>
        </authorList>
    </citation>
    <scope>NUCLEOTIDE SEQUENCE [LARGE SCALE GENOMIC DNA]</scope>
    <source>
        <strain evidence="1 2">DSM 6793</strain>
    </source>
</reference>
<dbReference type="STRING" id="927664.SAMN05421780_11115"/>
<dbReference type="EMBL" id="FOLE01000011">
    <property type="protein sequence ID" value="SFC86875.1"/>
    <property type="molecule type" value="Genomic_DNA"/>
</dbReference>
<sequence>MAKVLLAIDIADALVLRNHINNILDSEESDSLQNILLDLQSGIDIYDIHTKTEFSEQMRILLENAGEIITTQTDQKP</sequence>
<dbReference type="Proteomes" id="UP000199514">
    <property type="component" value="Unassembled WGS sequence"/>
</dbReference>